<evidence type="ECO:0000256" key="25">
    <source>
        <dbReference type="ARBA" id="ARBA00047324"/>
    </source>
</evidence>
<dbReference type="GO" id="GO:0004806">
    <property type="term" value="F:triacylglycerol lipase activity"/>
    <property type="evidence" value="ECO:0007669"/>
    <property type="project" value="UniProtKB-EC"/>
</dbReference>
<dbReference type="Proteomes" id="UP001488805">
    <property type="component" value="Unassembled WGS sequence"/>
</dbReference>
<keyword evidence="8 47" id="KW-0812">Transmembrane</keyword>
<dbReference type="InterPro" id="IPR038885">
    <property type="entry name" value="PLB1"/>
</dbReference>
<evidence type="ECO:0000256" key="26">
    <source>
        <dbReference type="ARBA" id="ARBA00047363"/>
    </source>
</evidence>
<evidence type="ECO:0000256" key="20">
    <source>
        <dbReference type="ARBA" id="ARBA00029723"/>
    </source>
</evidence>
<evidence type="ECO:0000256" key="28">
    <source>
        <dbReference type="ARBA" id="ARBA00047459"/>
    </source>
</evidence>
<evidence type="ECO:0000256" key="40">
    <source>
        <dbReference type="ARBA" id="ARBA00048699"/>
    </source>
</evidence>
<evidence type="ECO:0000256" key="3">
    <source>
        <dbReference type="ARBA" id="ARBA00013274"/>
    </source>
</evidence>
<comment type="catalytic activity">
    <reaction evidence="34">
        <text>1-hexadecanoyl-2-(9Z,12Z-octadecadienoyl)-sn-glycero-3-phosphocholine + H2O = 2-(9Z,12Z-octadecadienoyl)-sn-glycero-3-phosphocholine + hexadecanoate + H(+)</text>
        <dbReference type="Rhea" id="RHEA:40971"/>
        <dbReference type="ChEBI" id="CHEBI:7896"/>
        <dbReference type="ChEBI" id="CHEBI:15377"/>
        <dbReference type="ChEBI" id="CHEBI:15378"/>
        <dbReference type="ChEBI" id="CHEBI:73002"/>
        <dbReference type="ChEBI" id="CHEBI:76084"/>
    </reaction>
    <physiologicalReaction direction="left-to-right" evidence="34">
        <dbReference type="Rhea" id="RHEA:40972"/>
    </physiologicalReaction>
</comment>
<evidence type="ECO:0000256" key="33">
    <source>
        <dbReference type="ARBA" id="ARBA00048227"/>
    </source>
</evidence>
<evidence type="ECO:0000256" key="46">
    <source>
        <dbReference type="ARBA" id="ARBA00049461"/>
    </source>
</evidence>
<evidence type="ECO:0000256" key="5">
    <source>
        <dbReference type="ARBA" id="ARBA00013279"/>
    </source>
</evidence>
<keyword evidence="7" id="KW-1003">Cell membrane</keyword>
<comment type="catalytic activity">
    <reaction evidence="31">
        <text>a 1-O-alkyl-2-acyl-sn-glycero-3-phosphocholine + H2O = a 1-O-alkyl-sn-glycero-3-phosphocholine + a fatty acid + H(+)</text>
        <dbReference type="Rhea" id="RHEA:36231"/>
        <dbReference type="ChEBI" id="CHEBI:15377"/>
        <dbReference type="ChEBI" id="CHEBI:15378"/>
        <dbReference type="ChEBI" id="CHEBI:28868"/>
        <dbReference type="ChEBI" id="CHEBI:30909"/>
        <dbReference type="ChEBI" id="CHEBI:36702"/>
        <dbReference type="EC" id="3.1.1.4"/>
    </reaction>
    <physiologicalReaction direction="left-to-right" evidence="31">
        <dbReference type="Rhea" id="RHEA:36232"/>
    </physiologicalReaction>
</comment>
<keyword evidence="50" id="KW-1185">Reference proteome</keyword>
<comment type="catalytic activity">
    <reaction evidence="36">
        <text>1,2,3-tri-(9Z-octadecenoyl)-glycerol + H2O = di-(9Z)-octadecenoylglycerol + (9Z)-octadecenoate + H(+)</text>
        <dbReference type="Rhea" id="RHEA:38575"/>
        <dbReference type="ChEBI" id="CHEBI:15377"/>
        <dbReference type="ChEBI" id="CHEBI:15378"/>
        <dbReference type="ChEBI" id="CHEBI:30823"/>
        <dbReference type="ChEBI" id="CHEBI:53753"/>
        <dbReference type="ChEBI" id="CHEBI:75945"/>
    </reaction>
    <physiologicalReaction direction="left-to-right" evidence="36">
        <dbReference type="Rhea" id="RHEA:38576"/>
    </physiologicalReaction>
</comment>
<comment type="catalytic activity">
    <reaction evidence="28">
        <text>1-hexadecanoyl-2-(9Z)-octadecenoyl-3-octadecanoyl-sn-glycerol + H2O = 1-hexadecanoyl-2-(9Z-octadecenoyl)-sn-glycerol + octadecanoate + H(+)</text>
        <dbReference type="Rhea" id="RHEA:41111"/>
        <dbReference type="ChEBI" id="CHEBI:15377"/>
        <dbReference type="ChEBI" id="CHEBI:15378"/>
        <dbReference type="ChEBI" id="CHEBI:25629"/>
        <dbReference type="ChEBI" id="CHEBI:75466"/>
        <dbReference type="ChEBI" id="CHEBI:77623"/>
    </reaction>
    <physiologicalReaction direction="left-to-right" evidence="28">
        <dbReference type="Rhea" id="RHEA:41112"/>
    </physiologicalReaction>
</comment>
<evidence type="ECO:0000256" key="12">
    <source>
        <dbReference type="ARBA" id="ARBA00022989"/>
    </source>
</evidence>
<evidence type="ECO:0000256" key="15">
    <source>
        <dbReference type="ARBA" id="ARBA00023180"/>
    </source>
</evidence>
<evidence type="ECO:0000256" key="43">
    <source>
        <dbReference type="ARBA" id="ARBA00048939"/>
    </source>
</evidence>
<evidence type="ECO:0000256" key="11">
    <source>
        <dbReference type="ARBA" id="ARBA00022801"/>
    </source>
</evidence>
<evidence type="ECO:0000256" key="31">
    <source>
        <dbReference type="ARBA" id="ARBA00048049"/>
    </source>
</evidence>
<dbReference type="GO" id="GO:0004623">
    <property type="term" value="F:phospholipase A2 activity"/>
    <property type="evidence" value="ECO:0007669"/>
    <property type="project" value="UniProtKB-EC"/>
</dbReference>
<dbReference type="GO" id="GO:0004622">
    <property type="term" value="F:phosphatidylcholine lysophospholipase activity"/>
    <property type="evidence" value="ECO:0007669"/>
    <property type="project" value="UniProtKB-EC"/>
</dbReference>
<keyword evidence="15" id="KW-0325">Glycoprotein</keyword>
<keyword evidence="9 48" id="KW-0732">Signal</keyword>
<evidence type="ECO:0000256" key="39">
    <source>
        <dbReference type="ARBA" id="ARBA00048656"/>
    </source>
</evidence>
<evidence type="ECO:0000256" key="30">
    <source>
        <dbReference type="ARBA" id="ARBA00048015"/>
    </source>
</evidence>
<evidence type="ECO:0000256" key="41">
    <source>
        <dbReference type="ARBA" id="ARBA00048869"/>
    </source>
</evidence>
<comment type="catalytic activity">
    <reaction evidence="30">
        <text>1-hexadecanoyl-2-(9Z-octadecenoyl)-sn-glycero-3-phospho-(1'-sn-glycerol) + H2O = 1-hexadecanoyl-sn-glycero-3-phospho-(1'-sn-glycerol) + (9Z)-octadecenoate + H(+)</text>
        <dbReference type="Rhea" id="RHEA:40919"/>
        <dbReference type="ChEBI" id="CHEBI:15377"/>
        <dbReference type="ChEBI" id="CHEBI:15378"/>
        <dbReference type="ChEBI" id="CHEBI:30823"/>
        <dbReference type="ChEBI" id="CHEBI:72841"/>
        <dbReference type="ChEBI" id="CHEBI:75158"/>
    </reaction>
    <physiologicalReaction direction="left-to-right" evidence="30">
        <dbReference type="Rhea" id="RHEA:40920"/>
    </physiologicalReaction>
</comment>
<comment type="catalytic activity">
    <reaction evidence="43">
        <text>1-hexadecanoyl-2-(9Z)-octadecenoyl-3-octadecanoyl-sn-glycerol + H2O = 1-hexadecanoyl-3-octadecanoyl-sn-glycerol + (9Z)-octadecenoate + H(+)</text>
        <dbReference type="Rhea" id="RHEA:41103"/>
        <dbReference type="ChEBI" id="CHEBI:15377"/>
        <dbReference type="ChEBI" id="CHEBI:15378"/>
        <dbReference type="ChEBI" id="CHEBI:30823"/>
        <dbReference type="ChEBI" id="CHEBI:77623"/>
        <dbReference type="ChEBI" id="CHEBI:77624"/>
    </reaction>
    <physiologicalReaction direction="left-to-right" evidence="43">
        <dbReference type="Rhea" id="RHEA:41104"/>
    </physiologicalReaction>
</comment>
<dbReference type="AlphaFoldDB" id="A0AAW1F9V6"/>
<dbReference type="Pfam" id="PF00657">
    <property type="entry name" value="Lipase_GDSL"/>
    <property type="match status" value="2"/>
</dbReference>
<keyword evidence="16" id="KW-1208">Phospholipid metabolism</keyword>
<comment type="catalytic activity">
    <reaction evidence="19">
        <text>a 1,2-diacyl-sn-glycero-3-phosphocholine + H2O = a 1-acyl-sn-glycero-3-phosphocholine + a fatty acid + H(+)</text>
        <dbReference type="Rhea" id="RHEA:15801"/>
        <dbReference type="ChEBI" id="CHEBI:15377"/>
        <dbReference type="ChEBI" id="CHEBI:15378"/>
        <dbReference type="ChEBI" id="CHEBI:28868"/>
        <dbReference type="ChEBI" id="CHEBI:57643"/>
        <dbReference type="ChEBI" id="CHEBI:58168"/>
        <dbReference type="EC" id="3.1.1.4"/>
    </reaction>
    <physiologicalReaction direction="left-to-right" evidence="19">
        <dbReference type="Rhea" id="RHEA:15802"/>
    </physiologicalReaction>
</comment>
<dbReference type="InterPro" id="IPR008265">
    <property type="entry name" value="Lipase_GDSL_AS"/>
</dbReference>
<keyword evidence="10" id="KW-0677">Repeat</keyword>
<evidence type="ECO:0000256" key="9">
    <source>
        <dbReference type="ARBA" id="ARBA00022729"/>
    </source>
</evidence>
<comment type="catalytic activity">
    <reaction evidence="44">
        <text>1,2-dihexadecanoyl-sn-glycero-3-phosphocholine + 2 H2O = sn-glycerol 3-phosphocholine + 2 hexadecanoate + 2 H(+)</text>
        <dbReference type="Rhea" id="RHEA:40975"/>
        <dbReference type="ChEBI" id="CHEBI:7896"/>
        <dbReference type="ChEBI" id="CHEBI:15377"/>
        <dbReference type="ChEBI" id="CHEBI:15378"/>
        <dbReference type="ChEBI" id="CHEBI:16870"/>
        <dbReference type="ChEBI" id="CHEBI:72999"/>
    </reaction>
    <physiologicalReaction direction="left-to-right" evidence="44">
        <dbReference type="Rhea" id="RHEA:40976"/>
    </physiologicalReaction>
</comment>
<evidence type="ECO:0000313" key="49">
    <source>
        <dbReference type="EMBL" id="KAK9531361.1"/>
    </source>
</evidence>
<comment type="catalytic activity">
    <reaction evidence="29">
        <text>2,3-di-(9Z)-octadecenoyl-sn-glycerol + H2O = 3-(9Z-octadecenoyl)-sn-glycerol + (9Z)-octadecenoate + H(+)</text>
        <dbReference type="Rhea" id="RHEA:42604"/>
        <dbReference type="ChEBI" id="CHEBI:15377"/>
        <dbReference type="ChEBI" id="CHEBI:15378"/>
        <dbReference type="ChEBI" id="CHEBI:30823"/>
        <dbReference type="ChEBI" id="CHEBI:75824"/>
        <dbReference type="ChEBI" id="CHEBI:75938"/>
    </reaction>
    <physiologicalReaction direction="left-to-right" evidence="29">
        <dbReference type="Rhea" id="RHEA:42605"/>
    </physiologicalReaction>
</comment>
<dbReference type="EC" id="3.1.1.3" evidence="5"/>
<feature type="chain" id="PRO_5043968263" description="Phospholipase B1, membrane-associated" evidence="48">
    <location>
        <begin position="22"/>
        <end position="1094"/>
    </location>
</feature>
<comment type="catalytic activity">
    <reaction evidence="35">
        <text>1-octadecanoyl-2-(9Z,12Z)-octadecadienoyl-sn-glycerol + H2O = 1-octadecanoyl-sn-glycerol + (9Z,12Z)-octadecadienoate + H(+)</text>
        <dbReference type="Rhea" id="RHEA:40927"/>
        <dbReference type="ChEBI" id="CHEBI:15377"/>
        <dbReference type="ChEBI" id="CHEBI:15378"/>
        <dbReference type="ChEBI" id="CHEBI:30245"/>
        <dbReference type="ChEBI" id="CHEBI:75550"/>
        <dbReference type="ChEBI" id="CHEBI:77097"/>
    </reaction>
    <physiologicalReaction direction="left-to-right" evidence="35">
        <dbReference type="Rhea" id="RHEA:40928"/>
    </physiologicalReaction>
</comment>
<sequence length="1094" mass="121726">MMLPQLVLITVLGLTWTKVTGLPCTQMFPSQPPPSNVNSVKPSDVAVLSSIGLHMQSTELTTVVSRLRELMTLFNPALISTISDETNLYAPQFVQHSTLVEQAKEVSLSLQNSQVIDLDRDWKLVLLFARVDQLCACEQQQFQSVITAVVEEVDDALQLLHSQLKRAIVSVALWDGERDNFHNKMCRCMETNNEGEARLQRAMLSHALQESLDKLMIKRRWYGDREDFTVIVQDTPSIAGPSSVSSGERLSERQAAQQADKLMVQMWTNLLQPISGQHNTEDNGNIIALLCPTEDRPFLRTEGNSPSYHHSDVSPLLLPFTGTAMPCEDLSPSPSTPSSVHELRPADIKVVAAVGDSLTAGNGIASGRNNVLDVLSQYRGLSWSIGGDENLTTVTTLPNILKHFNHNLTGYSVGMGKQDTPQAFLNQAVAGAKSNAILPQARALVAKMKNDSRINFESDWKVITVFIGGNDICDHCYNSLLYSEDNFIRNVRDSLDYLHKEVPRALVNLIEPLHITPLREMHIDSSLKCPTWLVNILCPCVILPKPDSKALQMVEDINRGYQRLLHELVESNRYDTRSDFTVVVQPFFRNIIVPKLPDGRADRSFFSADCFHLSQKAQTLMARALWNNMLEPLGKKTTLQDFSAAIDLKCPTKTSPYIRTYNNSNYMYAGPSPTPGPITNWGRDFSCVDVAPSDTVPTSVHKLRPADIKVVAALGDSSTAGTGAKAKNLFTLNRDYRGVSWSIGGDNTLETVTTLPNILKKFNPILKGFSKGQGSRQKAFNVAVPGAKTSEIPVQVQALIKAMREHKDVDFEKDWKLATIFIGGNDLCNYCIDQNNLSPKNYSHNIMLSLDMFYKEVPRLLVNLVTVLQIDPLKSVQRNTLGCSLLQRTSCPCVINPVENSPEFQEMKRINREYQAEIQHLISGNRYDGKEDFAVVLQPFLHNSFIPHIGEGEVDTSFFSVDCFHISERAHAEMAVALWNNMLEPIDRKQTYNNFTYDRSKIHCPSEANPFIFTKINSLPSPPVTTTTTTASTVTTTSSSHVPKCSSSMPVWVPVIAGIISLLAGICIAWFILANCQRRKSKVEKAEAMKGTLF</sequence>
<evidence type="ECO:0000256" key="37">
    <source>
        <dbReference type="ARBA" id="ARBA00048454"/>
    </source>
</evidence>
<organism evidence="49 50">
    <name type="scientific">Zoarces viviparus</name>
    <name type="common">Viviparous eelpout</name>
    <name type="synonym">Blennius viviparus</name>
    <dbReference type="NCBI Taxonomy" id="48416"/>
    <lineage>
        <taxon>Eukaryota</taxon>
        <taxon>Metazoa</taxon>
        <taxon>Chordata</taxon>
        <taxon>Craniata</taxon>
        <taxon>Vertebrata</taxon>
        <taxon>Euteleostomi</taxon>
        <taxon>Actinopterygii</taxon>
        <taxon>Neopterygii</taxon>
        <taxon>Teleostei</taxon>
        <taxon>Neoteleostei</taxon>
        <taxon>Acanthomorphata</taxon>
        <taxon>Eupercaria</taxon>
        <taxon>Perciformes</taxon>
        <taxon>Cottioidei</taxon>
        <taxon>Zoarcales</taxon>
        <taxon>Zoarcidae</taxon>
        <taxon>Zoarcinae</taxon>
        <taxon>Zoarces</taxon>
    </lineage>
</organism>
<dbReference type="EC" id="3.1.1.4" evidence="4"/>
<dbReference type="GO" id="GO:0006644">
    <property type="term" value="P:phospholipid metabolic process"/>
    <property type="evidence" value="ECO:0007669"/>
    <property type="project" value="TreeGrafter"/>
</dbReference>
<evidence type="ECO:0000256" key="19">
    <source>
        <dbReference type="ARBA" id="ARBA00023422"/>
    </source>
</evidence>
<gene>
    <name evidence="49" type="ORF">VZT92_010790</name>
</gene>
<comment type="catalytic activity">
    <reaction evidence="25">
        <text>1-hexadecanoyl-2-(9Z)-octadecenoyl-3-octadecanoyl-sn-glycerol + H2O = 2-(9Z-octadecenoyl)-3-octadecanoyl-sn-glycerol + hexadecanoate + H(+)</text>
        <dbReference type="Rhea" id="RHEA:41107"/>
        <dbReference type="ChEBI" id="CHEBI:7896"/>
        <dbReference type="ChEBI" id="CHEBI:15377"/>
        <dbReference type="ChEBI" id="CHEBI:15378"/>
        <dbReference type="ChEBI" id="CHEBI:75558"/>
        <dbReference type="ChEBI" id="CHEBI:77623"/>
    </reaction>
    <physiologicalReaction direction="left-to-right" evidence="25">
        <dbReference type="Rhea" id="RHEA:41108"/>
    </physiologicalReaction>
</comment>
<evidence type="ECO:0000256" key="44">
    <source>
        <dbReference type="ARBA" id="ARBA00049363"/>
    </source>
</evidence>
<comment type="catalytic activity">
    <reaction evidence="45">
        <text>1,3-di-(9Z-octadecenoyl)-glycerol + H2O = 1-(9Z-octadecenoyl)-glycerol + (9Z)-octadecenoate + H(+)</text>
        <dbReference type="Rhea" id="RHEA:39939"/>
        <dbReference type="ChEBI" id="CHEBI:15377"/>
        <dbReference type="ChEBI" id="CHEBI:15378"/>
        <dbReference type="ChEBI" id="CHEBI:30823"/>
        <dbReference type="ChEBI" id="CHEBI:75342"/>
        <dbReference type="ChEBI" id="CHEBI:75735"/>
    </reaction>
    <physiologicalReaction direction="left-to-right" evidence="45">
        <dbReference type="Rhea" id="RHEA:39940"/>
    </physiologicalReaction>
</comment>
<comment type="caution">
    <text evidence="49">The sequence shown here is derived from an EMBL/GenBank/DDBJ whole genome shotgun (WGS) entry which is preliminary data.</text>
</comment>
<keyword evidence="12 47" id="KW-1133">Transmembrane helix</keyword>
<dbReference type="CDD" id="cd01824">
    <property type="entry name" value="Phospholipase_B_like"/>
    <property type="match status" value="2"/>
</dbReference>
<evidence type="ECO:0000256" key="47">
    <source>
        <dbReference type="SAM" id="Phobius"/>
    </source>
</evidence>
<proteinExistence type="inferred from homology"/>
<evidence type="ECO:0000256" key="7">
    <source>
        <dbReference type="ARBA" id="ARBA00022475"/>
    </source>
</evidence>
<evidence type="ECO:0000256" key="36">
    <source>
        <dbReference type="ARBA" id="ARBA00048386"/>
    </source>
</evidence>
<comment type="catalytic activity">
    <reaction evidence="26">
        <text>1,3-dihexadecanoyl-2-(9Z-octadecenoyl)glycerol + H2O = 1-hexadecanoyl-2-(9Z-octadecenoyl)-glycerol + hexadecanoate + H(+)</text>
        <dbReference type="Rhea" id="RHEA:40979"/>
        <dbReference type="ChEBI" id="CHEBI:7896"/>
        <dbReference type="ChEBI" id="CHEBI:15377"/>
        <dbReference type="ChEBI" id="CHEBI:15378"/>
        <dbReference type="ChEBI" id="CHEBI:75585"/>
        <dbReference type="ChEBI" id="CHEBI:75688"/>
    </reaction>
    <physiologicalReaction direction="left-to-right" evidence="26">
        <dbReference type="Rhea" id="RHEA:40980"/>
    </physiologicalReaction>
</comment>
<evidence type="ECO:0000256" key="17">
    <source>
        <dbReference type="ARBA" id="ARBA00023369"/>
    </source>
</evidence>
<dbReference type="InterPro" id="IPR036514">
    <property type="entry name" value="SGNH_hydro_sf"/>
</dbReference>
<evidence type="ECO:0000256" key="13">
    <source>
        <dbReference type="ARBA" id="ARBA00023098"/>
    </source>
</evidence>
<name>A0AAW1F9V6_ZOAVI</name>
<dbReference type="PANTHER" id="PTHR21325:SF52">
    <property type="entry name" value="PHOSPHOLIPASE B1, MEMBRANE-ASSOCIATED"/>
    <property type="match status" value="1"/>
</dbReference>
<evidence type="ECO:0000256" key="6">
    <source>
        <dbReference type="ARBA" id="ARBA00015133"/>
    </source>
</evidence>
<dbReference type="SUPFAM" id="SSF52266">
    <property type="entry name" value="SGNH hydrolase"/>
    <property type="match status" value="2"/>
</dbReference>
<evidence type="ECO:0000256" key="45">
    <source>
        <dbReference type="ARBA" id="ARBA00049372"/>
    </source>
</evidence>
<reference evidence="49 50" key="1">
    <citation type="journal article" date="2024" name="Genome Biol. Evol.">
        <title>Chromosome-level genome assembly of the viviparous eelpout Zoarces viviparus.</title>
        <authorList>
            <person name="Fuhrmann N."/>
            <person name="Brasseur M.V."/>
            <person name="Bakowski C.E."/>
            <person name="Podsiadlowski L."/>
            <person name="Prost S."/>
            <person name="Krehenwinkel H."/>
            <person name="Mayer C."/>
        </authorList>
    </citation>
    <scope>NUCLEOTIDE SEQUENCE [LARGE SCALE GENOMIC DNA]</scope>
    <source>
        <strain evidence="49">NO-MEL_2022_Ind0_liver</strain>
    </source>
</reference>
<dbReference type="InterPro" id="IPR035547">
    <property type="entry name" value="Phospholipase_B"/>
</dbReference>
<comment type="catalytic activity">
    <reaction evidence="42">
        <text>1-O-hexadecyl-2-(9Z)-octadecenoyl-sn-glycero-3-phosphocholine + H2O = 1-O-hexadecyl-sn-glycero-3-phosphocholine + (9Z)-octadecenoate + H(+)</text>
        <dbReference type="Rhea" id="RHEA:40915"/>
        <dbReference type="ChEBI" id="CHEBI:15377"/>
        <dbReference type="ChEBI" id="CHEBI:15378"/>
        <dbReference type="ChEBI" id="CHEBI:30823"/>
        <dbReference type="ChEBI" id="CHEBI:34112"/>
        <dbReference type="ChEBI" id="CHEBI:64496"/>
    </reaction>
    <physiologicalReaction direction="left-to-right" evidence="42">
        <dbReference type="Rhea" id="RHEA:40916"/>
    </physiologicalReaction>
</comment>
<protein>
    <recommendedName>
        <fullName evidence="6">Phospholipase B1, membrane-associated</fullName>
        <ecNumber evidence="5">3.1.1.3</ecNumber>
        <ecNumber evidence="4">3.1.1.4</ecNumber>
        <ecNumber evidence="3">3.1.1.5</ecNumber>
    </recommendedName>
    <alternativeName>
        <fullName evidence="20">Lysophospholipase</fullName>
    </alternativeName>
    <alternativeName>
        <fullName evidence="21">Phospholipase A2</fullName>
    </alternativeName>
    <alternativeName>
        <fullName evidence="23">Phospholipase B/lipase</fullName>
    </alternativeName>
    <alternativeName>
        <fullName evidence="22">Triacylglycerol lipase</fullName>
    </alternativeName>
</protein>
<evidence type="ECO:0000256" key="42">
    <source>
        <dbReference type="ARBA" id="ARBA00048872"/>
    </source>
</evidence>
<evidence type="ECO:0000256" key="32">
    <source>
        <dbReference type="ARBA" id="ARBA00048058"/>
    </source>
</evidence>
<dbReference type="PROSITE" id="PS01098">
    <property type="entry name" value="LIPASE_GDSL_SER"/>
    <property type="match status" value="1"/>
</dbReference>
<evidence type="ECO:0000256" key="18">
    <source>
        <dbReference type="ARBA" id="ARBA00023408"/>
    </source>
</evidence>
<comment type="catalytic activity">
    <reaction evidence="41">
        <text>1,3-dihexadecanoyl-2-(9Z-octadecenoyl)glycerol + H2O = 1,3-dihexadecanoylglycerol + (9Z)-octadecenoate + H(+)</text>
        <dbReference type="Rhea" id="RHEA:40983"/>
        <dbReference type="ChEBI" id="CHEBI:15377"/>
        <dbReference type="ChEBI" id="CHEBI:15378"/>
        <dbReference type="ChEBI" id="CHEBI:30823"/>
        <dbReference type="ChEBI" id="CHEBI:75688"/>
        <dbReference type="ChEBI" id="CHEBI:77619"/>
    </reaction>
    <physiologicalReaction direction="left-to-right" evidence="41">
        <dbReference type="Rhea" id="RHEA:40984"/>
    </physiologicalReaction>
</comment>
<dbReference type="GO" id="GO:0016324">
    <property type="term" value="C:apical plasma membrane"/>
    <property type="evidence" value="ECO:0007669"/>
    <property type="project" value="UniProtKB-SubCell"/>
</dbReference>
<dbReference type="PANTHER" id="PTHR21325">
    <property type="entry name" value="PHOSPHOLIPASE B, PLB1"/>
    <property type="match status" value="1"/>
</dbReference>
<comment type="catalytic activity">
    <reaction evidence="39">
        <text>1-hexadecanoyl-sn-glycero-3-phosphocholine + H2O = sn-glycerol 3-phosphocholine + hexadecanoate + H(+)</text>
        <dbReference type="Rhea" id="RHEA:40435"/>
        <dbReference type="ChEBI" id="CHEBI:7896"/>
        <dbReference type="ChEBI" id="CHEBI:15377"/>
        <dbReference type="ChEBI" id="CHEBI:15378"/>
        <dbReference type="ChEBI" id="CHEBI:16870"/>
        <dbReference type="ChEBI" id="CHEBI:72998"/>
    </reaction>
    <physiologicalReaction direction="left-to-right" evidence="39">
        <dbReference type="Rhea" id="RHEA:40436"/>
    </physiologicalReaction>
</comment>
<feature type="transmembrane region" description="Helical" evidence="47">
    <location>
        <begin position="1051"/>
        <end position="1073"/>
    </location>
</feature>
<evidence type="ECO:0000256" key="1">
    <source>
        <dbReference type="ARBA" id="ARBA00004247"/>
    </source>
</evidence>
<dbReference type="EMBL" id="JBCEZU010000089">
    <property type="protein sequence ID" value="KAK9531361.1"/>
    <property type="molecule type" value="Genomic_DNA"/>
</dbReference>
<evidence type="ECO:0000256" key="23">
    <source>
        <dbReference type="ARBA" id="ARBA00033022"/>
    </source>
</evidence>
<evidence type="ECO:0000256" key="38">
    <source>
        <dbReference type="ARBA" id="ARBA00048613"/>
    </source>
</evidence>
<keyword evidence="14 47" id="KW-0472">Membrane</keyword>
<evidence type="ECO:0000256" key="4">
    <source>
        <dbReference type="ARBA" id="ARBA00013278"/>
    </source>
</evidence>
<dbReference type="Gene3D" id="3.40.50.1110">
    <property type="entry name" value="SGNH hydrolase"/>
    <property type="match status" value="2"/>
</dbReference>
<evidence type="ECO:0000256" key="22">
    <source>
        <dbReference type="ARBA" id="ARBA00031485"/>
    </source>
</evidence>
<keyword evidence="13" id="KW-0443">Lipid metabolism</keyword>
<comment type="catalytic activity">
    <reaction evidence="32">
        <text>1,2-di-(9Z-octadecenoyl)-sn-glycero-3-phosphocholine + H2O = 1-(9Z-octadecenoyl)-sn-glycero-3-phosphocholine + (9Z)-octadecenoate + H(+)</text>
        <dbReference type="Rhea" id="RHEA:40923"/>
        <dbReference type="ChEBI" id="CHEBI:15377"/>
        <dbReference type="ChEBI" id="CHEBI:15378"/>
        <dbReference type="ChEBI" id="CHEBI:28610"/>
        <dbReference type="ChEBI" id="CHEBI:30823"/>
        <dbReference type="ChEBI" id="CHEBI:74669"/>
    </reaction>
    <physiologicalReaction direction="left-to-right" evidence="32">
        <dbReference type="Rhea" id="RHEA:40924"/>
    </physiologicalReaction>
</comment>
<comment type="catalytic activity">
    <reaction evidence="40">
        <text>1-hexadecanoyl-2-(9Z-octadecenoyl)-sn-glycero-3-phosphocholine + H2O = 1-hexadecanoyl-sn-glycero-3-phosphocholine + (9Z)-octadecenoate + H(+)</text>
        <dbReference type="Rhea" id="RHEA:38779"/>
        <dbReference type="ChEBI" id="CHEBI:15377"/>
        <dbReference type="ChEBI" id="CHEBI:15378"/>
        <dbReference type="ChEBI" id="CHEBI:30823"/>
        <dbReference type="ChEBI" id="CHEBI:72998"/>
        <dbReference type="ChEBI" id="CHEBI:73001"/>
    </reaction>
    <physiologicalReaction direction="left-to-right" evidence="40">
        <dbReference type="Rhea" id="RHEA:38780"/>
    </physiologicalReaction>
</comment>
<evidence type="ECO:0000256" key="14">
    <source>
        <dbReference type="ARBA" id="ARBA00023136"/>
    </source>
</evidence>
<comment type="subcellular location">
    <subcellularLocation>
        <location evidence="1">Apical cell membrane</location>
        <topology evidence="1">Single-pass type I membrane protein</topology>
    </subcellularLocation>
</comment>
<evidence type="ECO:0000313" key="50">
    <source>
        <dbReference type="Proteomes" id="UP001488805"/>
    </source>
</evidence>
<comment type="catalytic activity">
    <reaction evidence="17">
        <text>a triacylglycerol + H2O = a diacylglycerol + a fatty acid + H(+)</text>
        <dbReference type="Rhea" id="RHEA:12044"/>
        <dbReference type="ChEBI" id="CHEBI:15377"/>
        <dbReference type="ChEBI" id="CHEBI:15378"/>
        <dbReference type="ChEBI" id="CHEBI:17855"/>
        <dbReference type="ChEBI" id="CHEBI:18035"/>
        <dbReference type="ChEBI" id="CHEBI:28868"/>
        <dbReference type="EC" id="3.1.1.3"/>
    </reaction>
    <physiologicalReaction direction="left-to-right" evidence="17">
        <dbReference type="Rhea" id="RHEA:12045"/>
    </physiologicalReaction>
</comment>
<evidence type="ECO:0000256" key="35">
    <source>
        <dbReference type="ARBA" id="ARBA00048374"/>
    </source>
</evidence>
<dbReference type="InterPro" id="IPR001087">
    <property type="entry name" value="GDSL"/>
</dbReference>
<comment type="catalytic activity">
    <reaction evidence="18">
        <text>1-hexadecanoyl-2-(9Z,12Z-octadecadienoyl)-sn-glycero-3-phosphocholine + H2O = (9Z,12Z)-octadecadienoate + 1-hexadecanoyl-sn-glycero-3-phosphocholine + H(+)</text>
        <dbReference type="Rhea" id="RHEA:40811"/>
        <dbReference type="ChEBI" id="CHEBI:15377"/>
        <dbReference type="ChEBI" id="CHEBI:15378"/>
        <dbReference type="ChEBI" id="CHEBI:30245"/>
        <dbReference type="ChEBI" id="CHEBI:72998"/>
        <dbReference type="ChEBI" id="CHEBI:73002"/>
    </reaction>
    <physiologicalReaction direction="left-to-right" evidence="18">
        <dbReference type="Rhea" id="RHEA:40812"/>
    </physiologicalReaction>
</comment>
<comment type="similarity">
    <text evidence="2">Belongs to the 'GDSL' lipolytic enzyme family. Phospholipase B1 subfamily.</text>
</comment>
<evidence type="ECO:0000256" key="27">
    <source>
        <dbReference type="ARBA" id="ARBA00047438"/>
    </source>
</evidence>
<evidence type="ECO:0000256" key="16">
    <source>
        <dbReference type="ARBA" id="ARBA00023264"/>
    </source>
</evidence>
<evidence type="ECO:0000256" key="8">
    <source>
        <dbReference type="ARBA" id="ARBA00022692"/>
    </source>
</evidence>
<keyword evidence="11" id="KW-0378">Hydrolase</keyword>
<evidence type="ECO:0000256" key="24">
    <source>
        <dbReference type="ARBA" id="ARBA00045916"/>
    </source>
</evidence>
<evidence type="ECO:0000256" key="2">
    <source>
        <dbReference type="ARBA" id="ARBA00009979"/>
    </source>
</evidence>
<evidence type="ECO:0000256" key="48">
    <source>
        <dbReference type="SAM" id="SignalP"/>
    </source>
</evidence>
<feature type="signal peptide" evidence="48">
    <location>
        <begin position="1"/>
        <end position="21"/>
    </location>
</feature>
<evidence type="ECO:0000256" key="10">
    <source>
        <dbReference type="ARBA" id="ARBA00022737"/>
    </source>
</evidence>
<evidence type="ECO:0000256" key="34">
    <source>
        <dbReference type="ARBA" id="ARBA00048362"/>
    </source>
</evidence>
<comment type="catalytic activity">
    <reaction evidence="37">
        <text>a 1-acyl-sn-glycero-3-phosphocholine + H2O = sn-glycerol 3-phosphocholine + a fatty acid + H(+)</text>
        <dbReference type="Rhea" id="RHEA:15177"/>
        <dbReference type="ChEBI" id="CHEBI:15377"/>
        <dbReference type="ChEBI" id="CHEBI:15378"/>
        <dbReference type="ChEBI" id="CHEBI:16870"/>
        <dbReference type="ChEBI" id="CHEBI:28868"/>
        <dbReference type="ChEBI" id="CHEBI:58168"/>
        <dbReference type="EC" id="3.1.1.5"/>
    </reaction>
    <physiologicalReaction direction="left-to-right" evidence="37">
        <dbReference type="Rhea" id="RHEA:15178"/>
    </physiologicalReaction>
</comment>
<comment type="catalytic activity">
    <reaction evidence="46">
        <text>2-(9Z-octadecenoyl)-glycerol + H2O = glycerol + (9Z)-octadecenoate + H(+)</text>
        <dbReference type="Rhea" id="RHEA:38491"/>
        <dbReference type="ChEBI" id="CHEBI:15377"/>
        <dbReference type="ChEBI" id="CHEBI:15378"/>
        <dbReference type="ChEBI" id="CHEBI:17754"/>
        <dbReference type="ChEBI" id="CHEBI:30823"/>
        <dbReference type="ChEBI" id="CHEBI:73990"/>
    </reaction>
    <physiologicalReaction direction="left-to-right" evidence="46">
        <dbReference type="Rhea" id="RHEA:38492"/>
    </physiologicalReaction>
</comment>
<comment type="catalytic activity">
    <reaction evidence="33">
        <text>1,2-dihexadecanoyl-sn-glycero-3-phosphocholine + H2O = 1-hexadecanoyl-sn-glycero-3-phosphocholine + hexadecanoate + H(+)</text>
        <dbReference type="Rhea" id="RHEA:41223"/>
        <dbReference type="ChEBI" id="CHEBI:7896"/>
        <dbReference type="ChEBI" id="CHEBI:15377"/>
        <dbReference type="ChEBI" id="CHEBI:15378"/>
        <dbReference type="ChEBI" id="CHEBI:72998"/>
        <dbReference type="ChEBI" id="CHEBI:72999"/>
    </reaction>
    <physiologicalReaction direction="left-to-right" evidence="33">
        <dbReference type="Rhea" id="RHEA:41224"/>
    </physiologicalReaction>
</comment>
<evidence type="ECO:0000256" key="21">
    <source>
        <dbReference type="ARBA" id="ARBA00031182"/>
    </source>
</evidence>
<evidence type="ECO:0000256" key="29">
    <source>
        <dbReference type="ARBA" id="ARBA00048011"/>
    </source>
</evidence>
<comment type="catalytic activity">
    <reaction evidence="27">
        <text>1-(9Z-octadecenoyl)-glycerol + H2O = glycerol + (9Z)-octadecenoate + H(+)</text>
        <dbReference type="Rhea" id="RHEA:38487"/>
        <dbReference type="ChEBI" id="CHEBI:15377"/>
        <dbReference type="ChEBI" id="CHEBI:15378"/>
        <dbReference type="ChEBI" id="CHEBI:17754"/>
        <dbReference type="ChEBI" id="CHEBI:30823"/>
        <dbReference type="ChEBI" id="CHEBI:75342"/>
    </reaction>
    <physiologicalReaction direction="left-to-right" evidence="27">
        <dbReference type="Rhea" id="RHEA:38488"/>
    </physiologicalReaction>
</comment>
<accession>A0AAW1F9V6</accession>
<comment type="catalytic activity">
    <reaction evidence="38">
        <text>1-hexadecanoyl-2-(9Z-octadecenoyl)-sn-glycero-3-phosphoethanolamine + H2O = 1-hexadecanoyl-sn-glycero-3-phosphoethanolamine + (9Z)-octadecenoate + H(+)</text>
        <dbReference type="Rhea" id="RHEA:40911"/>
        <dbReference type="ChEBI" id="CHEBI:15377"/>
        <dbReference type="ChEBI" id="CHEBI:15378"/>
        <dbReference type="ChEBI" id="CHEBI:30823"/>
        <dbReference type="ChEBI" id="CHEBI:73004"/>
        <dbReference type="ChEBI" id="CHEBI:73007"/>
    </reaction>
    <physiologicalReaction direction="left-to-right" evidence="38">
        <dbReference type="Rhea" id="RHEA:40912"/>
    </physiologicalReaction>
</comment>
<comment type="function">
    <text evidence="24">Calcium-independent membrane-associated phospholipase that catalyzes complete diacylation of phospholipids by hydrolyzing both sn-1 and sn-2 fatty acyl chains attached to the glycerol backbone (phospholipase B activity). Has dual phospholipase and lysophospholipase activities toward diacylphospholipids. Preferentially cleaves sn-2 ester bonds over sn-1 bonds. Acts as a lipase toward glycerolipid substrates. Hydrolyzes fatty acyl chains of diacylglycerols with preference for the sn-2 position and of triacylglycerols with not positional selectivity. May also hydrolyze long chain retinyl esters such as retinyl palmitate. May contribute to digestion of dietary phospholipids, glycerolipids and retinoids, facilitating lipid absorption at the brush border.</text>
</comment>
<dbReference type="EC" id="3.1.1.5" evidence="3"/>